<keyword evidence="3" id="KW-1185">Reference proteome</keyword>
<gene>
    <name evidence="2" type="ORF">HF526_09685</name>
</gene>
<feature type="transmembrane region" description="Helical" evidence="1">
    <location>
        <begin position="6"/>
        <end position="24"/>
    </location>
</feature>
<dbReference type="NCBIfam" id="NF038012">
    <property type="entry name" value="DMT_1"/>
    <property type="match status" value="1"/>
</dbReference>
<protein>
    <submittedName>
        <fullName evidence="2">DMT family transporter</fullName>
    </submittedName>
</protein>
<keyword evidence="1" id="KW-0812">Transmembrane</keyword>
<feature type="transmembrane region" description="Helical" evidence="1">
    <location>
        <begin position="107"/>
        <end position="127"/>
    </location>
</feature>
<dbReference type="Proteomes" id="UP000820669">
    <property type="component" value="Unassembled WGS sequence"/>
</dbReference>
<feature type="transmembrane region" description="Helical" evidence="1">
    <location>
        <begin position="54"/>
        <end position="75"/>
    </location>
</feature>
<organism evidence="2 3">
    <name type="scientific">Pseudonocardia acidicola</name>
    <dbReference type="NCBI Taxonomy" id="2724939"/>
    <lineage>
        <taxon>Bacteria</taxon>
        <taxon>Bacillati</taxon>
        <taxon>Actinomycetota</taxon>
        <taxon>Actinomycetes</taxon>
        <taxon>Pseudonocardiales</taxon>
        <taxon>Pseudonocardiaceae</taxon>
        <taxon>Pseudonocardia</taxon>
    </lineage>
</organism>
<sequence>MNAEAAMAIAVPAAVLGAAGFGLATAAQQRATKEVEVSRTLSPKLLVELLRRPMWLLGLLATVVALILQLVALAFGPIAVVQPLLVTGVTFAAGFSALLARRRPDPLILLGALCCAAGLSAFLLLARPSSAGADDHIDLASGLPLAIALAALVVGCLVYAATVEHPSRVLALALATGVLYGVTAGLMKVVTGQLRTGLDEPFQHLALYVVCIIGPMGFLLSQNTFQQGRLVSPAVAVITSVDPVIGVLIGVSWLGESLVTSPAMLAGECFAALVVVAGIAFIVARGSHLLHRLETEDTVRITEHRARSAFG</sequence>
<dbReference type="EMBL" id="JAAXLA010000013">
    <property type="protein sequence ID" value="NMH97581.1"/>
    <property type="molecule type" value="Genomic_DNA"/>
</dbReference>
<proteinExistence type="predicted"/>
<feature type="transmembrane region" description="Helical" evidence="1">
    <location>
        <begin position="202"/>
        <end position="221"/>
    </location>
</feature>
<evidence type="ECO:0000313" key="2">
    <source>
        <dbReference type="EMBL" id="NMH97581.1"/>
    </source>
</evidence>
<evidence type="ECO:0000256" key="1">
    <source>
        <dbReference type="SAM" id="Phobius"/>
    </source>
</evidence>
<feature type="transmembrane region" description="Helical" evidence="1">
    <location>
        <begin position="233"/>
        <end position="253"/>
    </location>
</feature>
<comment type="caution">
    <text evidence="2">The sequence shown here is derived from an EMBL/GenBank/DDBJ whole genome shotgun (WGS) entry which is preliminary data.</text>
</comment>
<feature type="transmembrane region" description="Helical" evidence="1">
    <location>
        <begin position="139"/>
        <end position="162"/>
    </location>
</feature>
<dbReference type="PANTHER" id="PTHR40761">
    <property type="entry name" value="CONSERVED INTEGRAL MEMBRANE ALANINE VALINE AND LEUCINE RICH PROTEIN-RELATED"/>
    <property type="match status" value="1"/>
</dbReference>
<dbReference type="PANTHER" id="PTHR40761:SF1">
    <property type="entry name" value="CONSERVED INTEGRAL MEMBRANE ALANINE VALINE AND LEUCINE RICH PROTEIN-RELATED"/>
    <property type="match status" value="1"/>
</dbReference>
<evidence type="ECO:0000313" key="3">
    <source>
        <dbReference type="Proteomes" id="UP000820669"/>
    </source>
</evidence>
<keyword evidence="1" id="KW-0472">Membrane</keyword>
<feature type="transmembrane region" description="Helical" evidence="1">
    <location>
        <begin position="81"/>
        <end position="100"/>
    </location>
</feature>
<accession>A0ABX1S7Q1</accession>
<dbReference type="InterPro" id="IPR037185">
    <property type="entry name" value="EmrE-like"/>
</dbReference>
<name>A0ABX1S7Q1_9PSEU</name>
<feature type="transmembrane region" description="Helical" evidence="1">
    <location>
        <begin position="265"/>
        <end position="284"/>
    </location>
</feature>
<keyword evidence="1" id="KW-1133">Transmembrane helix</keyword>
<dbReference type="SUPFAM" id="SSF103481">
    <property type="entry name" value="Multidrug resistance efflux transporter EmrE"/>
    <property type="match status" value="1"/>
</dbReference>
<feature type="transmembrane region" description="Helical" evidence="1">
    <location>
        <begin position="169"/>
        <end position="190"/>
    </location>
</feature>
<reference evidence="2 3" key="1">
    <citation type="submission" date="2020-04" db="EMBL/GenBank/DDBJ databases">
        <authorList>
            <person name="Klaysubun C."/>
            <person name="Duangmal K."/>
            <person name="Lipun K."/>
        </authorList>
    </citation>
    <scope>NUCLEOTIDE SEQUENCE [LARGE SCALE GENOMIC DNA]</scope>
    <source>
        <strain evidence="2 3">K10HN5</strain>
    </source>
</reference>